<feature type="domain" description="eCIS core" evidence="2">
    <location>
        <begin position="258"/>
        <end position="335"/>
    </location>
</feature>
<name>H8H0W7_DEIGI</name>
<sequence length="1234" mass="132195">MTFVPSRKPIRKATIVPAVARPIPAPHPVELKQTQAQQALDQHTLRPVGPQGQVVQPPLRAAALERQEVQRLQTERQVLQAQLAAVPLAPEMVEAALDRQMRGTRSVPLTRPVTPQDWVTVLQMRAEEVAGRPLNSRQVAQFTALQRQVAQTLAQGFRADRGPAAARYGTYGAHLADLQRHPTSAPVAQVVLGLVPAAERLSLQRAMDDSSREAQAQEAQDSQALHNLALQRQMAELDAEATQPVLQRIEARRGGGNPLPEVVRRHLEQGLNHDLSRVRIHDDAEADNLAKGVRATAFTTGTDIFFRSGQFRPNTRSGLELLAHEVTHTVQQSQGRVGKGIDPDAGLESEARTMGAKLARVMPSPKSLLPPSPYAAGIYSPASALRRVEEGAARTFALKPLQDLQPRAVQRLGNPFSWAADKVKDGAQALADKGKEMIAGALTALPGYKELTLAFGKDLVTGKTMAGNPNAILEALAGWVPGPLKDILVALKETNAIPKAWAWFKAELGKLDLGSALGEIASAIGKADLGAAKTAVTRRIGGLKALIVGSARKIADIGLTALAAGLGPVGQQVIAQLRRGGDLIVQVLKNPAKFAGNLLNALKGGFKNFASHAPKHLQNGLGQWLTGASGITFPAKLDLQGVFLTALSVMGLTYQAMRGRLVKAMGPNGEKRVQTAEGTLDTLKTIQGGLHKADEMKANQGPVGGEVVSGLKSEVTKSVVMAGTTKVASMLIPGGGFVQALIGAFRSVQFVVQQGQQIMGVVASAVQSVGAIAAGNIAAAVSGVESTLARSIPVALGFLSKVLGLGNIGARIKAVIGRVRGKLDALLDRAVARIQKLIERMTPTSRKGKPQTPTADAEKTKDHDQRVAKGLADIPRIEKSFSKSGRLPNQEAARNVARAVKGRHSIFKSVTPRFDREGVTYDWVASSGSQPGSTGLMTLRLDLNTIRKELWPDRISSSGKKNDGGRPAWSQSTKRALYEKYSSLHQPAKGPLSGRFRPPGLLDGQDRRHIYAFDQMVTNRVSALNGQPYDPAAQLLKSWGVPSVQPTYDSIWKGLKTLLTMEFNKIDNLFVGDQVENQTIGREMELGEQARDKAKQVAATTTDPNQKAAAQQEAQKQLAVISTKATDVPTGDAQGLALTIRERNIIDAISNSSIRPFAGLEGKAARIKESRHASSPHPDAQLLEDALTEMDLLRRNIDFLSLFSKKGNVAANDAIRAAVVEGTAKIRQLSDYVR</sequence>
<dbReference type="InterPro" id="IPR025295">
    <property type="entry name" value="eCIS_core_dom"/>
</dbReference>
<dbReference type="PATRIC" id="fig|745776.4.peg.3140"/>
<reference evidence="3 4" key="1">
    <citation type="journal article" date="2012" name="PLoS ONE">
        <title>Genome sequence and transcriptome analysis of the radioresistant bacterium Deinococcus gobiensis: insights into the extreme environmental adaptations.</title>
        <authorList>
            <person name="Yuan M."/>
            <person name="Chen M."/>
            <person name="Zhang W."/>
            <person name="Lu W."/>
            <person name="Wang J."/>
            <person name="Yang M."/>
            <person name="Zhao P."/>
            <person name="Tang R."/>
            <person name="Li X."/>
            <person name="Hao Y."/>
            <person name="Zhou Z."/>
            <person name="Zhan Y."/>
            <person name="Yu H."/>
            <person name="Teng C."/>
            <person name="Yan Y."/>
            <person name="Ping S."/>
            <person name="Wang Y."/>
            <person name="Lin M."/>
        </authorList>
    </citation>
    <scope>NUCLEOTIDE SEQUENCE [LARGE SCALE GENOMIC DNA]</scope>
    <source>
        <strain evidence="4">DSM 21396 / JCM 16679 / CGMCC 1.7299 / I-0</strain>
        <plasmid evidence="3">P1</plasmid>
    </source>
</reference>
<feature type="compositionally biased region" description="Basic and acidic residues" evidence="1">
    <location>
        <begin position="856"/>
        <end position="867"/>
    </location>
</feature>
<dbReference type="RefSeq" id="WP_014695504.1">
    <property type="nucleotide sequence ID" value="NC_017805.1"/>
</dbReference>
<evidence type="ECO:0000259" key="2">
    <source>
        <dbReference type="Pfam" id="PF13699"/>
    </source>
</evidence>
<feature type="region of interest" description="Disordered" evidence="1">
    <location>
        <begin position="841"/>
        <end position="867"/>
    </location>
</feature>
<keyword evidence="3" id="KW-0614">Plasmid</keyword>
<dbReference type="EMBL" id="CP002192">
    <property type="protein sequence ID" value="AFD26986.1"/>
    <property type="molecule type" value="Genomic_DNA"/>
</dbReference>
<evidence type="ECO:0000313" key="4">
    <source>
        <dbReference type="Proteomes" id="UP000007575"/>
    </source>
</evidence>
<dbReference type="HOGENOM" id="CLU_267345_0_0_0"/>
<keyword evidence="4" id="KW-1185">Reference proteome</keyword>
<accession>H8H0W7</accession>
<dbReference type="AlphaFoldDB" id="H8H0W7"/>
<evidence type="ECO:0000256" key="1">
    <source>
        <dbReference type="SAM" id="MobiDB-lite"/>
    </source>
</evidence>
<dbReference type="OrthoDB" id="7387101at2"/>
<proteinExistence type="predicted"/>
<gene>
    <name evidence="3" type="ordered locus">DGo_PA0100</name>
</gene>
<dbReference type="Proteomes" id="UP000007575">
    <property type="component" value="Plasmid P1"/>
</dbReference>
<evidence type="ECO:0000313" key="3">
    <source>
        <dbReference type="EMBL" id="AFD26986.1"/>
    </source>
</evidence>
<dbReference type="Pfam" id="PF13699">
    <property type="entry name" value="eCIS_core"/>
    <property type="match status" value="1"/>
</dbReference>
<geneLocation type="plasmid" evidence="3 4">
    <name>P1</name>
</geneLocation>
<organism evidence="3 4">
    <name type="scientific">Deinococcus gobiensis (strain DSM 21396 / JCM 16679 / CGMCC 1.7299 / I-0)</name>
    <dbReference type="NCBI Taxonomy" id="745776"/>
    <lineage>
        <taxon>Bacteria</taxon>
        <taxon>Thermotogati</taxon>
        <taxon>Deinococcota</taxon>
        <taxon>Deinococci</taxon>
        <taxon>Deinococcales</taxon>
        <taxon>Deinococcaceae</taxon>
        <taxon>Deinococcus</taxon>
    </lineage>
</organism>
<dbReference type="KEGG" id="dgo:DGo_PA0100"/>
<protein>
    <recommendedName>
        <fullName evidence="2">eCIS core domain-containing protein</fullName>
    </recommendedName>
</protein>